<evidence type="ECO:0008006" key="5">
    <source>
        <dbReference type="Google" id="ProtNLM"/>
    </source>
</evidence>
<comment type="caution">
    <text evidence="3">The sequence shown here is derived from an EMBL/GenBank/DDBJ whole genome shotgun (WGS) entry which is preliminary data.</text>
</comment>
<name>K0TE02_THAOC</name>
<proteinExistence type="predicted"/>
<protein>
    <recommendedName>
        <fullName evidence="5">Secreted protein</fullName>
    </recommendedName>
</protein>
<evidence type="ECO:0000313" key="4">
    <source>
        <dbReference type="Proteomes" id="UP000266841"/>
    </source>
</evidence>
<keyword evidence="2" id="KW-0732">Signal</keyword>
<feature type="chain" id="PRO_5003841757" description="Secreted protein" evidence="2">
    <location>
        <begin position="20"/>
        <end position="193"/>
    </location>
</feature>
<dbReference type="EMBL" id="AGNL01006936">
    <property type="protein sequence ID" value="EJK71676.1"/>
    <property type="molecule type" value="Genomic_DNA"/>
</dbReference>
<feature type="region of interest" description="Disordered" evidence="1">
    <location>
        <begin position="141"/>
        <end position="193"/>
    </location>
</feature>
<keyword evidence="4" id="KW-1185">Reference proteome</keyword>
<evidence type="ECO:0000313" key="3">
    <source>
        <dbReference type="EMBL" id="EJK71676.1"/>
    </source>
</evidence>
<feature type="signal peptide" evidence="2">
    <location>
        <begin position="1"/>
        <end position="19"/>
    </location>
</feature>
<gene>
    <name evidence="3" type="ORF">THAOC_06861</name>
</gene>
<sequence>TASLLLAFLAFGLSYLVLTPSVCSPSCANVGEVDNGVSTPVHRPPLTTDASCGNCSSLVALAGGRPSTRVTVGTGEPVLMACRLPIGDLVPDRRAARRRPFGVRGECLPRPRKSRDWAAGSRRTPPRRDCVCRGRLRDPYVSSRRIPGGDSHRDGGDATRAFLGGRGGTKGRPELEVRDKKGPAVGRRARAVD</sequence>
<dbReference type="Proteomes" id="UP000266841">
    <property type="component" value="Unassembled WGS sequence"/>
</dbReference>
<feature type="non-terminal residue" evidence="3">
    <location>
        <position position="1"/>
    </location>
</feature>
<accession>K0TE02</accession>
<organism evidence="3 4">
    <name type="scientific">Thalassiosira oceanica</name>
    <name type="common">Marine diatom</name>
    <dbReference type="NCBI Taxonomy" id="159749"/>
    <lineage>
        <taxon>Eukaryota</taxon>
        <taxon>Sar</taxon>
        <taxon>Stramenopiles</taxon>
        <taxon>Ochrophyta</taxon>
        <taxon>Bacillariophyta</taxon>
        <taxon>Coscinodiscophyceae</taxon>
        <taxon>Thalassiosirophycidae</taxon>
        <taxon>Thalassiosirales</taxon>
        <taxon>Thalassiosiraceae</taxon>
        <taxon>Thalassiosira</taxon>
    </lineage>
</organism>
<evidence type="ECO:0000256" key="1">
    <source>
        <dbReference type="SAM" id="MobiDB-lite"/>
    </source>
</evidence>
<evidence type="ECO:0000256" key="2">
    <source>
        <dbReference type="SAM" id="SignalP"/>
    </source>
</evidence>
<dbReference type="AlphaFoldDB" id="K0TE02"/>
<reference evidence="3 4" key="1">
    <citation type="journal article" date="2012" name="Genome Biol.">
        <title>Genome and low-iron response of an oceanic diatom adapted to chronic iron limitation.</title>
        <authorList>
            <person name="Lommer M."/>
            <person name="Specht M."/>
            <person name="Roy A.S."/>
            <person name="Kraemer L."/>
            <person name="Andreson R."/>
            <person name="Gutowska M.A."/>
            <person name="Wolf J."/>
            <person name="Bergner S.V."/>
            <person name="Schilhabel M.B."/>
            <person name="Klostermeier U.C."/>
            <person name="Beiko R.G."/>
            <person name="Rosenstiel P."/>
            <person name="Hippler M."/>
            <person name="Laroche J."/>
        </authorList>
    </citation>
    <scope>NUCLEOTIDE SEQUENCE [LARGE SCALE GENOMIC DNA]</scope>
    <source>
        <strain evidence="3 4">CCMP1005</strain>
    </source>
</reference>
<feature type="compositionally biased region" description="Basic and acidic residues" evidence="1">
    <location>
        <begin position="171"/>
        <end position="182"/>
    </location>
</feature>